<dbReference type="PROSITE" id="PS51257">
    <property type="entry name" value="PROKAR_LIPOPROTEIN"/>
    <property type="match status" value="1"/>
</dbReference>
<organism evidence="3 4">
    <name type="scientific">Tripterygium wilfordii</name>
    <name type="common">Thunder God vine</name>
    <dbReference type="NCBI Taxonomy" id="458696"/>
    <lineage>
        <taxon>Eukaryota</taxon>
        <taxon>Viridiplantae</taxon>
        <taxon>Streptophyta</taxon>
        <taxon>Embryophyta</taxon>
        <taxon>Tracheophyta</taxon>
        <taxon>Spermatophyta</taxon>
        <taxon>Magnoliopsida</taxon>
        <taxon>eudicotyledons</taxon>
        <taxon>Gunneridae</taxon>
        <taxon>Pentapetalae</taxon>
        <taxon>rosids</taxon>
        <taxon>fabids</taxon>
        <taxon>Celastrales</taxon>
        <taxon>Celastraceae</taxon>
        <taxon>Tripterygium</taxon>
    </lineage>
</organism>
<sequence length="178" mass="19515">MEGKRGDIRIYIISGFILACILAGGIFLGLYIFLPVAESQSWYPIAGIVLVAIPWAFWFFMYIYRCCSPKNVQFQERSNMHRSAAPSTTTRATTNQRLSVDSPTSSPDGKRHVHFGAVVVLGTADKVNNVGGGDGDEEDLEENNSGRQHEGRVTLDEKPDSVSSRESELPLTLGMSSS</sequence>
<feature type="region of interest" description="Disordered" evidence="1">
    <location>
        <begin position="82"/>
        <end position="111"/>
    </location>
</feature>
<feature type="transmembrane region" description="Helical" evidence="2">
    <location>
        <begin position="12"/>
        <end position="36"/>
    </location>
</feature>
<dbReference type="OrthoDB" id="1056497at2759"/>
<dbReference type="EMBL" id="JAAARO010000004">
    <property type="protein sequence ID" value="KAF5749262.1"/>
    <property type="molecule type" value="Genomic_DNA"/>
</dbReference>
<evidence type="ECO:0000256" key="1">
    <source>
        <dbReference type="SAM" id="MobiDB-lite"/>
    </source>
</evidence>
<proteinExistence type="predicted"/>
<evidence type="ECO:0008006" key="5">
    <source>
        <dbReference type="Google" id="ProtNLM"/>
    </source>
</evidence>
<feature type="compositionally biased region" description="Basic and acidic residues" evidence="1">
    <location>
        <begin position="147"/>
        <end position="168"/>
    </location>
</feature>
<keyword evidence="2" id="KW-0812">Transmembrane</keyword>
<reference evidence="3 4" key="1">
    <citation type="journal article" date="2020" name="Nat. Commun.">
        <title>Genome of Tripterygium wilfordii and identification of cytochrome P450 involved in triptolide biosynthesis.</title>
        <authorList>
            <person name="Tu L."/>
            <person name="Su P."/>
            <person name="Zhang Z."/>
            <person name="Gao L."/>
            <person name="Wang J."/>
            <person name="Hu T."/>
            <person name="Zhou J."/>
            <person name="Zhang Y."/>
            <person name="Zhao Y."/>
            <person name="Liu Y."/>
            <person name="Song Y."/>
            <person name="Tong Y."/>
            <person name="Lu Y."/>
            <person name="Yang J."/>
            <person name="Xu C."/>
            <person name="Jia M."/>
            <person name="Peters R.J."/>
            <person name="Huang L."/>
            <person name="Gao W."/>
        </authorList>
    </citation>
    <scope>NUCLEOTIDE SEQUENCE [LARGE SCALE GENOMIC DNA]</scope>
    <source>
        <strain evidence="4">cv. XIE 37</strain>
        <tissue evidence="3">Leaf</tissue>
    </source>
</reference>
<comment type="caution">
    <text evidence="3">The sequence shown here is derived from an EMBL/GenBank/DDBJ whole genome shotgun (WGS) entry which is preliminary data.</text>
</comment>
<keyword evidence="4" id="KW-1185">Reference proteome</keyword>
<feature type="compositionally biased region" description="Polar residues" evidence="1">
    <location>
        <begin position="95"/>
        <end position="107"/>
    </location>
</feature>
<gene>
    <name evidence="3" type="ORF">HS088_TW04G01227</name>
</gene>
<dbReference type="PANTHER" id="PTHR34964:SF14">
    <property type="entry name" value="MEMBRANE LIPOPROTEIN"/>
    <property type="match status" value="1"/>
</dbReference>
<feature type="region of interest" description="Disordered" evidence="1">
    <location>
        <begin position="126"/>
        <end position="178"/>
    </location>
</feature>
<feature type="transmembrane region" description="Helical" evidence="2">
    <location>
        <begin position="42"/>
        <end position="64"/>
    </location>
</feature>
<feature type="compositionally biased region" description="Low complexity" evidence="1">
    <location>
        <begin position="82"/>
        <end position="94"/>
    </location>
</feature>
<evidence type="ECO:0000313" key="3">
    <source>
        <dbReference type="EMBL" id="KAF5749262.1"/>
    </source>
</evidence>
<dbReference type="FunCoup" id="A0A7J7DS83">
    <property type="interactions" value="15"/>
</dbReference>
<name>A0A7J7DS83_TRIWF</name>
<keyword evidence="2" id="KW-0472">Membrane</keyword>
<dbReference type="PANTHER" id="PTHR34964">
    <property type="entry name" value="MEMBRANE LIPOPROTEIN-RELATED"/>
    <property type="match status" value="1"/>
</dbReference>
<dbReference type="AlphaFoldDB" id="A0A7J7DS83"/>
<evidence type="ECO:0000313" key="4">
    <source>
        <dbReference type="Proteomes" id="UP000593562"/>
    </source>
</evidence>
<accession>A0A7J7DS83</accession>
<protein>
    <recommendedName>
        <fullName evidence="5">Membrane lipoprotein</fullName>
    </recommendedName>
</protein>
<evidence type="ECO:0000256" key="2">
    <source>
        <dbReference type="SAM" id="Phobius"/>
    </source>
</evidence>
<dbReference type="InParanoid" id="A0A7J7DS83"/>
<dbReference type="Proteomes" id="UP000593562">
    <property type="component" value="Unassembled WGS sequence"/>
</dbReference>
<keyword evidence="2" id="KW-1133">Transmembrane helix</keyword>